<evidence type="ECO:0000313" key="2">
    <source>
        <dbReference type="EMBL" id="RBW68957.1"/>
    </source>
</evidence>
<feature type="region of interest" description="Disordered" evidence="1">
    <location>
        <begin position="1"/>
        <end position="20"/>
    </location>
</feature>
<protein>
    <recommendedName>
        <fullName evidence="4">Inner spore coat protein</fullName>
    </recommendedName>
</protein>
<accession>A0A366XSU0</accession>
<keyword evidence="3" id="KW-1185">Reference proteome</keyword>
<organism evidence="2 3">
    <name type="scientific">Bacillus taeanensis</name>
    <dbReference type="NCBI Taxonomy" id="273032"/>
    <lineage>
        <taxon>Bacteria</taxon>
        <taxon>Bacillati</taxon>
        <taxon>Bacillota</taxon>
        <taxon>Bacilli</taxon>
        <taxon>Bacillales</taxon>
        <taxon>Bacillaceae</taxon>
        <taxon>Bacillus</taxon>
    </lineage>
</organism>
<sequence>MMHNMVPNPTPHQPISNPSIRQYPQIDSMALMQSAKSYKNLLQEANLLIDKLSSSTDFNNKLMYAAQHSNIKEVERLITSIGITSNLKVSYNPDGLHLEIYSKIEHVTCCKLIMAIRWR</sequence>
<dbReference type="Proteomes" id="UP000253314">
    <property type="component" value="Unassembled WGS sequence"/>
</dbReference>
<reference evidence="2 3" key="1">
    <citation type="submission" date="2018-07" db="EMBL/GenBank/DDBJ databases">
        <title>Lottiidibacillus patelloidae gen. nov., sp. nov., isolated from the intestinal tract of a marine limpet and the reclassification of B. taeanensis BH030017T, B. algicola KMM 3737T and B. hwajinpoensis SW-72T as genus Lottiidibacillus.</title>
        <authorList>
            <person name="Liu R."/>
            <person name="Huang Z."/>
        </authorList>
    </citation>
    <scope>NUCLEOTIDE SEQUENCE [LARGE SCALE GENOMIC DNA]</scope>
    <source>
        <strain evidence="2 3">BH030017</strain>
    </source>
</reference>
<dbReference type="AlphaFoldDB" id="A0A366XSU0"/>
<evidence type="ECO:0008006" key="4">
    <source>
        <dbReference type="Google" id="ProtNLM"/>
    </source>
</evidence>
<dbReference type="OrthoDB" id="2615349at2"/>
<dbReference type="Pfam" id="PF26344">
    <property type="entry name" value="YuzC"/>
    <property type="match status" value="1"/>
</dbReference>
<comment type="caution">
    <text evidence="2">The sequence shown here is derived from an EMBL/GenBank/DDBJ whole genome shotgun (WGS) entry which is preliminary data.</text>
</comment>
<name>A0A366XSU0_9BACI</name>
<dbReference type="InterPro" id="IPR058870">
    <property type="entry name" value="YuzC"/>
</dbReference>
<dbReference type="EMBL" id="QOCW01000014">
    <property type="protein sequence ID" value="RBW68957.1"/>
    <property type="molecule type" value="Genomic_DNA"/>
</dbReference>
<dbReference type="RefSeq" id="WP_113806606.1">
    <property type="nucleotide sequence ID" value="NZ_QOCW01000014.1"/>
</dbReference>
<gene>
    <name evidence="2" type="ORF">DS031_13530</name>
</gene>
<proteinExistence type="predicted"/>
<evidence type="ECO:0000256" key="1">
    <source>
        <dbReference type="SAM" id="MobiDB-lite"/>
    </source>
</evidence>
<evidence type="ECO:0000313" key="3">
    <source>
        <dbReference type="Proteomes" id="UP000253314"/>
    </source>
</evidence>